<comment type="similarity">
    <text evidence="1">Belongs to the LTV1 family.</text>
</comment>
<dbReference type="GO" id="GO:0042274">
    <property type="term" value="P:ribosomal small subunit biogenesis"/>
    <property type="evidence" value="ECO:0007669"/>
    <property type="project" value="InterPro"/>
</dbReference>
<sequence>MGRKKRANARGVRVEIVPGLKTDEPRKTEELGEQEDWDLAGYGITNDGHDYSKHFKEEFEGATFIAATGAEDATLQQLLEKDEIENLKQLERERLENPELNEVMALLESGSEDDDDGDLASVEEEEAYGGPSSESEIGIPDNFVVTANGGETVVAPPLKAGALAKLAKEPKGLGTGASAPNPYLEAGMRDRLLDEELDDSEELDSSAQKGTTTSSNAGFVPKALGTNPAFEDGRKQRLLDEQFDMFMEGYEEGDSFEAEETSEEDEEKVLERAQKDLRLMEGPMDEFLVKVNDLNLAERARDYARLEDLAENVDGDDERDLEIVEVVKERDEWDCETVLSTYSNLDNHPKLIAMPAARRKPIVLDQKLKAPAEFIPVRGAARQEPDGSTQVQTVPTIVQKREKGETPEQRRERKEGVKAAKRDRRNTKKEMRQEFQKESTRQARSSAAMGTSKVLVHYS</sequence>
<dbReference type="Proteomes" id="UP001157974">
    <property type="component" value="Unassembled WGS sequence"/>
</dbReference>
<evidence type="ECO:0000256" key="1">
    <source>
        <dbReference type="ARBA" id="ARBA00009078"/>
    </source>
</evidence>
<dbReference type="GO" id="GO:0030688">
    <property type="term" value="C:preribosome, small subunit precursor"/>
    <property type="evidence" value="ECO:0007669"/>
    <property type="project" value="TreeGrafter"/>
</dbReference>
<dbReference type="PANTHER" id="PTHR21531:SF0">
    <property type="entry name" value="PROTEIN LTV1 HOMOLOG"/>
    <property type="match status" value="1"/>
</dbReference>
<evidence type="ECO:0008006" key="5">
    <source>
        <dbReference type="Google" id="ProtNLM"/>
    </source>
</evidence>
<reference evidence="3 4" key="1">
    <citation type="journal article" date="2023" name="Nat. Commun.">
        <title>Origin of minicircular mitochondrial genomes in red algae.</title>
        <authorList>
            <person name="Lee Y."/>
            <person name="Cho C.H."/>
            <person name="Lee Y.M."/>
            <person name="Park S.I."/>
            <person name="Yang J.H."/>
            <person name="West J.A."/>
            <person name="Bhattacharya D."/>
            <person name="Yoon H.S."/>
        </authorList>
    </citation>
    <scope>NUCLEOTIDE SEQUENCE [LARGE SCALE GENOMIC DNA]</scope>
    <source>
        <strain evidence="3 4">CCMP1338</strain>
        <tissue evidence="3">Whole cell</tissue>
    </source>
</reference>
<feature type="compositionally biased region" description="Acidic residues" evidence="2">
    <location>
        <begin position="195"/>
        <end position="204"/>
    </location>
</feature>
<feature type="region of interest" description="Disordered" evidence="2">
    <location>
        <begin position="397"/>
        <end position="459"/>
    </location>
</feature>
<dbReference type="GO" id="GO:0000056">
    <property type="term" value="P:ribosomal small subunit export from nucleus"/>
    <property type="evidence" value="ECO:0007669"/>
    <property type="project" value="TreeGrafter"/>
</dbReference>
<feature type="compositionally biased region" description="Basic and acidic residues" evidence="2">
    <location>
        <begin position="399"/>
        <end position="420"/>
    </location>
</feature>
<evidence type="ECO:0000313" key="4">
    <source>
        <dbReference type="Proteomes" id="UP001157974"/>
    </source>
</evidence>
<dbReference type="InterPro" id="IPR007307">
    <property type="entry name" value="Ltv1"/>
</dbReference>
<proteinExistence type="inferred from homology"/>
<feature type="compositionally biased region" description="Acidic residues" evidence="2">
    <location>
        <begin position="110"/>
        <end position="127"/>
    </location>
</feature>
<feature type="compositionally biased region" description="Polar residues" evidence="2">
    <location>
        <begin position="207"/>
        <end position="217"/>
    </location>
</feature>
<evidence type="ECO:0000256" key="2">
    <source>
        <dbReference type="SAM" id="MobiDB-lite"/>
    </source>
</evidence>
<accession>A0AAV8ULJ7</accession>
<dbReference type="GO" id="GO:0005634">
    <property type="term" value="C:nucleus"/>
    <property type="evidence" value="ECO:0007669"/>
    <property type="project" value="TreeGrafter"/>
</dbReference>
<dbReference type="EMBL" id="JAMWBK010000010">
    <property type="protein sequence ID" value="KAJ8901988.1"/>
    <property type="molecule type" value="Genomic_DNA"/>
</dbReference>
<evidence type="ECO:0000313" key="3">
    <source>
        <dbReference type="EMBL" id="KAJ8901988.1"/>
    </source>
</evidence>
<gene>
    <name evidence="3" type="ORF">NDN08_004189</name>
</gene>
<name>A0AAV8ULJ7_9RHOD</name>
<feature type="compositionally biased region" description="Basic and acidic residues" evidence="2">
    <location>
        <begin position="428"/>
        <end position="441"/>
    </location>
</feature>
<feature type="region of interest" description="Disordered" evidence="2">
    <location>
        <begin position="171"/>
        <end position="234"/>
    </location>
</feature>
<comment type="caution">
    <text evidence="3">The sequence shown here is derived from an EMBL/GenBank/DDBJ whole genome shotgun (WGS) entry which is preliminary data.</text>
</comment>
<feature type="region of interest" description="Disordered" evidence="2">
    <location>
        <begin position="108"/>
        <end position="139"/>
    </location>
</feature>
<dbReference type="GO" id="GO:0005829">
    <property type="term" value="C:cytosol"/>
    <property type="evidence" value="ECO:0007669"/>
    <property type="project" value="TreeGrafter"/>
</dbReference>
<organism evidence="3 4">
    <name type="scientific">Rhodosorus marinus</name>
    <dbReference type="NCBI Taxonomy" id="101924"/>
    <lineage>
        <taxon>Eukaryota</taxon>
        <taxon>Rhodophyta</taxon>
        <taxon>Stylonematophyceae</taxon>
        <taxon>Stylonematales</taxon>
        <taxon>Stylonemataceae</taxon>
        <taxon>Rhodosorus</taxon>
    </lineage>
</organism>
<protein>
    <recommendedName>
        <fullName evidence="5">Protein LTV1 homolog</fullName>
    </recommendedName>
</protein>
<dbReference type="PANTHER" id="PTHR21531">
    <property type="entry name" value="LOW-TEMPERATURE VIABILITY PROTEIN LTV1-RELATED"/>
    <property type="match status" value="1"/>
</dbReference>
<dbReference type="AlphaFoldDB" id="A0AAV8ULJ7"/>
<keyword evidence="4" id="KW-1185">Reference proteome</keyword>